<comment type="similarity">
    <text evidence="1">Belongs to the UPF0167 family.</text>
</comment>
<dbReference type="InterPro" id="IPR054918">
    <property type="entry name" value="UPF0167_CbrC"/>
</dbReference>
<proteinExistence type="inferred from homology"/>
<dbReference type="Pfam" id="PF03691">
    <property type="entry name" value="UPF0167"/>
    <property type="match status" value="1"/>
</dbReference>
<reference evidence="2" key="1">
    <citation type="submission" date="2013-07" db="EMBL/GenBank/DDBJ databases">
        <title>Sub-species coevolution in mutualistic symbiosis.</title>
        <authorList>
            <person name="Murfin K."/>
            <person name="Klassen J."/>
            <person name="Lee M."/>
            <person name="Forst S."/>
            <person name="Stock P."/>
            <person name="Goodrich-Blair H."/>
        </authorList>
    </citation>
    <scope>NUCLEOTIDE SEQUENCE [LARGE SCALE GENOMIC DNA]</scope>
    <source>
        <strain evidence="2">Intermedium</strain>
    </source>
</reference>
<dbReference type="NCBIfam" id="NF040891">
    <property type="entry name" value="colicin_tol_CbrC"/>
    <property type="match status" value="1"/>
</dbReference>
<dbReference type="AlphaFoldDB" id="A0A077QM64"/>
<evidence type="ECO:0000256" key="1">
    <source>
        <dbReference type="ARBA" id="ARBA00008525"/>
    </source>
</evidence>
<dbReference type="Proteomes" id="UP000028480">
    <property type="component" value="Unassembled WGS sequence"/>
</dbReference>
<dbReference type="RefSeq" id="WP_038181108.1">
    <property type="nucleotide sequence ID" value="NZ_CAWLWA010000031.1"/>
</dbReference>
<sequence>MTLNKKALPVFKYHPDPIGTGAFSTDKTVNCDCCHQPTDIYYERPFFSVDDIDALCPWCIADGSASKKFDGEFQDSTSVEGIDYEYDESGEFSGTKNPYPSEMFNELVTKTPGYCGWQQELWLAHCNEPCAFIGYVGWDEIKDRLDEFVSLENDIGEYGFSIDDLSRCLRNNGDCQGYLFHCLHCGKLRLCFDFS</sequence>
<name>A0A077QM64_XENBV</name>
<organism evidence="2">
    <name type="scientific">Xenorhabdus bovienii str. Intermedium</name>
    <dbReference type="NCBI Taxonomy" id="1379677"/>
    <lineage>
        <taxon>Bacteria</taxon>
        <taxon>Pseudomonadati</taxon>
        <taxon>Pseudomonadota</taxon>
        <taxon>Gammaproteobacteria</taxon>
        <taxon>Enterobacterales</taxon>
        <taxon>Morganellaceae</taxon>
        <taxon>Xenorhabdus</taxon>
    </lineage>
</organism>
<protein>
    <recommendedName>
        <fullName evidence="3">CbrC family protein</fullName>
    </recommendedName>
</protein>
<evidence type="ECO:0000313" key="2">
    <source>
        <dbReference type="EMBL" id="CDH34639.1"/>
    </source>
</evidence>
<evidence type="ECO:0008006" key="3">
    <source>
        <dbReference type="Google" id="ProtNLM"/>
    </source>
</evidence>
<gene>
    <name evidence="2" type="primary">cbrC</name>
    <name evidence="2" type="ORF">XBI1_400009</name>
</gene>
<dbReference type="EMBL" id="CBTB010000247">
    <property type="protein sequence ID" value="CDH34639.1"/>
    <property type="molecule type" value="Genomic_DNA"/>
</dbReference>
<dbReference type="HOGENOM" id="CLU_108448_0_0_6"/>
<dbReference type="InterPro" id="IPR005363">
    <property type="entry name" value="UPF0167"/>
</dbReference>
<accession>A0A077QM64</accession>
<comment type="caution">
    <text evidence="2">The sequence shown here is derived from an EMBL/GenBank/DDBJ whole genome shotgun (WGS) entry which is preliminary data.</text>
</comment>